<evidence type="ECO:0000256" key="1">
    <source>
        <dbReference type="ARBA" id="ARBA00005476"/>
    </source>
</evidence>
<evidence type="ECO:0000313" key="5">
    <source>
        <dbReference type="Proteomes" id="UP000639772"/>
    </source>
</evidence>
<dbReference type="AlphaFoldDB" id="A0A835U5V1"/>
<dbReference type="SMART" id="SM00775">
    <property type="entry name" value="LNS2"/>
    <property type="match status" value="1"/>
</dbReference>
<feature type="domain" description="LNS2/PITP" evidence="3">
    <location>
        <begin position="777"/>
        <end position="933"/>
    </location>
</feature>
<feature type="compositionally biased region" description="Basic and acidic residues" evidence="2">
    <location>
        <begin position="285"/>
        <end position="297"/>
    </location>
</feature>
<evidence type="ECO:0000313" key="4">
    <source>
        <dbReference type="EMBL" id="KAG0449738.1"/>
    </source>
</evidence>
<dbReference type="InterPro" id="IPR007651">
    <property type="entry name" value="Lipin_N"/>
</dbReference>
<proteinExistence type="inferred from homology"/>
<gene>
    <name evidence="4" type="ORF">HPP92_027170</name>
</gene>
<dbReference type="Pfam" id="PF04571">
    <property type="entry name" value="Lipin_N"/>
    <property type="match status" value="1"/>
</dbReference>
<dbReference type="InterPro" id="IPR026058">
    <property type="entry name" value="LIPIN"/>
</dbReference>
<reference evidence="4 5" key="1">
    <citation type="journal article" date="2020" name="Nat. Food">
        <title>A phased Vanilla planifolia genome enables genetic improvement of flavour and production.</title>
        <authorList>
            <person name="Hasing T."/>
            <person name="Tang H."/>
            <person name="Brym M."/>
            <person name="Khazi F."/>
            <person name="Huang T."/>
            <person name="Chambers A.H."/>
        </authorList>
    </citation>
    <scope>NUCLEOTIDE SEQUENCE [LARGE SCALE GENOMIC DNA]</scope>
    <source>
        <tissue evidence="4">Leaf</tissue>
    </source>
</reference>
<dbReference type="PANTHER" id="PTHR12181">
    <property type="entry name" value="LIPIN"/>
    <property type="match status" value="1"/>
</dbReference>
<feature type="region of interest" description="Disordered" evidence="2">
    <location>
        <begin position="692"/>
        <end position="720"/>
    </location>
</feature>
<protein>
    <recommendedName>
        <fullName evidence="3">LNS2/PITP domain-containing protein</fullName>
    </recommendedName>
</protein>
<dbReference type="PANTHER" id="PTHR12181:SF12">
    <property type="entry name" value="PHOSPHATIDATE PHOSPHATASE"/>
    <property type="match status" value="1"/>
</dbReference>
<feature type="compositionally biased region" description="Basic and acidic residues" evidence="2">
    <location>
        <begin position="695"/>
        <end position="708"/>
    </location>
</feature>
<dbReference type="InterPro" id="IPR036412">
    <property type="entry name" value="HAD-like_sf"/>
</dbReference>
<dbReference type="EMBL" id="JADCNM010000162">
    <property type="protein sequence ID" value="KAG0449738.1"/>
    <property type="molecule type" value="Genomic_DNA"/>
</dbReference>
<comment type="caution">
    <text evidence="4">The sequence shown here is derived from an EMBL/GenBank/DDBJ whole genome shotgun (WGS) entry which is preliminary data.</text>
</comment>
<feature type="compositionally biased region" description="Polar residues" evidence="2">
    <location>
        <begin position="482"/>
        <end position="492"/>
    </location>
</feature>
<organism evidence="4 5">
    <name type="scientific">Vanilla planifolia</name>
    <name type="common">Vanilla</name>
    <dbReference type="NCBI Taxonomy" id="51239"/>
    <lineage>
        <taxon>Eukaryota</taxon>
        <taxon>Viridiplantae</taxon>
        <taxon>Streptophyta</taxon>
        <taxon>Embryophyta</taxon>
        <taxon>Tracheophyta</taxon>
        <taxon>Spermatophyta</taxon>
        <taxon>Magnoliopsida</taxon>
        <taxon>Liliopsida</taxon>
        <taxon>Asparagales</taxon>
        <taxon>Orchidaceae</taxon>
        <taxon>Vanilloideae</taxon>
        <taxon>Vanilleae</taxon>
        <taxon>Vanilla</taxon>
    </lineage>
</organism>
<sequence length="978" mass="108622">MYAVGKLGSYISHGVYTVSGPFHPFGGAIDIIVIRQPDGSFKSSPWYVRFGKFQGVLKTKEKIVTICVNGVEAGFQMYLNHKGEAFFLKESENKEGECAMSPPTSGDEMDATSRDLYFGKTKRCNYDGSLSNIINPNAAESGKLINTTTSQSSKILGRMFGRRSIKENKQNPGFERVSSLERAEIAANLLEVKWSTSLSAGELWSNGSQKKPTDARNDFKEELTAEKDGILQVPPTDSKHGPVVEFSSLNGSIGYNSEGNSIRRVLVEEKTFSDHENLGEDDMPTSERKDTTVRSDGLDQLPLKSDKKSSYDTSGIGSITDNLQFDMNLCDNTVTEVNFNERVFSIPQTSASEDVLELYTMEVGSSVENDGRNTVLCNFKGDKLDIEESLVTCSSSSVPMSHQVLCSGQESMLQQNGDCLVPNHKFGQLQVVKNVEELKVIMPCLSDKVSTIEGFGVNDCSRTMETEIALSGTAEDDELSSDGGSPSPMESNLDASFSVAISKDEPNQSKDEVYVHLLAKDVNDHEDDIEGTSKPLFEGKRTQATPIKISQGKSSVDNAQMYSRSLPAVHSGMHDLEEAHYQSFRSSSVSLRPEKSDSDLLKLDEHNILSPEVEREKSCFRHSPHGGMEQDVYCQTSDSEKKQIFERDSIVADENARVDQQVDASPSVPSGGNWRLWPFGFKRSKTINIADSSDESIHQEHSDTDSIRDNSLGNANTMPKPKNLYKKVQWLTPSSEEVSSLNLKEGPNVVTFSFLTPMLGKQQVDARIYLWTWDTQIVISDVDGTITRSDVLGQFMPLVGIDWSQTGVAHLFSAIRENGYQLLFLSARAISQSHLTRQFLFNLKQDGKALPDGPVIMSPDGLFPSLYREVIRRAPHEFKISCLETIKALFPPDCNPFYAGFGNRDTDEVSYIKVGIPRGKIFIINPRGEVAVNRRVDTKSYSSLHALVNGMFPTMSYREQEDFNSWNYWKLPPPEITI</sequence>
<evidence type="ECO:0000256" key="2">
    <source>
        <dbReference type="SAM" id="MobiDB-lite"/>
    </source>
</evidence>
<feature type="region of interest" description="Disordered" evidence="2">
    <location>
        <begin position="273"/>
        <end position="313"/>
    </location>
</feature>
<feature type="region of interest" description="Disordered" evidence="2">
    <location>
        <begin position="471"/>
        <end position="492"/>
    </location>
</feature>
<evidence type="ECO:0000259" key="3">
    <source>
        <dbReference type="SMART" id="SM00775"/>
    </source>
</evidence>
<dbReference type="GO" id="GO:0008195">
    <property type="term" value="F:phosphatidate phosphatase activity"/>
    <property type="evidence" value="ECO:0007669"/>
    <property type="project" value="TreeGrafter"/>
</dbReference>
<accession>A0A835U5V1</accession>
<dbReference type="OrthoDB" id="4567at2759"/>
<dbReference type="Proteomes" id="UP000639772">
    <property type="component" value="Unassembled WGS sequence"/>
</dbReference>
<dbReference type="InterPro" id="IPR031315">
    <property type="entry name" value="LNS2/PITP"/>
</dbReference>
<dbReference type="InterPro" id="IPR013209">
    <property type="entry name" value="LNS2"/>
</dbReference>
<comment type="similarity">
    <text evidence="1">Belongs to the lipin family.</text>
</comment>
<dbReference type="Pfam" id="PF08235">
    <property type="entry name" value="LNS2"/>
    <property type="match status" value="1"/>
</dbReference>
<dbReference type="SUPFAM" id="SSF56784">
    <property type="entry name" value="HAD-like"/>
    <property type="match status" value="1"/>
</dbReference>
<name>A0A835U5V1_VANPL</name>